<dbReference type="PANTHER" id="PTHR10642">
    <property type="entry name" value="RIBONUCLEASE H1"/>
    <property type="match status" value="1"/>
</dbReference>
<dbReference type="InterPro" id="IPR009027">
    <property type="entry name" value="Ribosomal_bL9/RNase_H1_N"/>
</dbReference>
<evidence type="ECO:0000313" key="13">
    <source>
        <dbReference type="EMBL" id="KAF2688771.1"/>
    </source>
</evidence>
<dbReference type="PANTHER" id="PTHR10642:SF26">
    <property type="entry name" value="RIBONUCLEASE H1"/>
    <property type="match status" value="1"/>
</dbReference>
<keyword evidence="7 10" id="KW-0255">Endonuclease</keyword>
<comment type="cofactor">
    <cofactor evidence="2 10">
        <name>Mg(2+)</name>
        <dbReference type="ChEBI" id="CHEBI:18420"/>
    </cofactor>
</comment>
<dbReference type="GO" id="GO:0004523">
    <property type="term" value="F:RNA-DNA hybrid ribonuclease activity"/>
    <property type="evidence" value="ECO:0007669"/>
    <property type="project" value="UniProtKB-UniRule"/>
</dbReference>
<dbReference type="InterPro" id="IPR050092">
    <property type="entry name" value="RNase_H"/>
</dbReference>
<evidence type="ECO:0000256" key="1">
    <source>
        <dbReference type="ARBA" id="ARBA00000077"/>
    </source>
</evidence>
<comment type="function">
    <text evidence="10">Endonuclease that specifically degrades the RNA of RNA-DNA hybrids.</text>
</comment>
<feature type="region of interest" description="Disordered" evidence="11">
    <location>
        <begin position="41"/>
        <end position="62"/>
    </location>
</feature>
<dbReference type="InterPro" id="IPR036397">
    <property type="entry name" value="RNaseH_sf"/>
</dbReference>
<dbReference type="Pfam" id="PF00075">
    <property type="entry name" value="RNase_H"/>
    <property type="match status" value="1"/>
</dbReference>
<dbReference type="CDD" id="cd09280">
    <property type="entry name" value="RNase_HI_eukaryote_like"/>
    <property type="match status" value="1"/>
</dbReference>
<dbReference type="Proteomes" id="UP000799291">
    <property type="component" value="Unassembled WGS sequence"/>
</dbReference>
<evidence type="ECO:0000256" key="2">
    <source>
        <dbReference type="ARBA" id="ARBA00001946"/>
    </source>
</evidence>
<dbReference type="OrthoDB" id="407198at2759"/>
<keyword evidence="8 10" id="KW-0378">Hydrolase</keyword>
<organism evidence="13 14">
    <name type="scientific">Lentithecium fluviatile CBS 122367</name>
    <dbReference type="NCBI Taxonomy" id="1168545"/>
    <lineage>
        <taxon>Eukaryota</taxon>
        <taxon>Fungi</taxon>
        <taxon>Dikarya</taxon>
        <taxon>Ascomycota</taxon>
        <taxon>Pezizomycotina</taxon>
        <taxon>Dothideomycetes</taxon>
        <taxon>Pleosporomycetidae</taxon>
        <taxon>Pleosporales</taxon>
        <taxon>Massarineae</taxon>
        <taxon>Lentitheciaceae</taxon>
        <taxon>Lentithecium</taxon>
    </lineage>
</organism>
<keyword evidence="9 10" id="KW-0460">Magnesium</keyword>
<dbReference type="Pfam" id="PF01693">
    <property type="entry name" value="Cauli_VI"/>
    <property type="match status" value="2"/>
</dbReference>
<evidence type="ECO:0000256" key="7">
    <source>
        <dbReference type="ARBA" id="ARBA00022759"/>
    </source>
</evidence>
<dbReference type="SUPFAM" id="SSF55658">
    <property type="entry name" value="L9 N-domain-like"/>
    <property type="match status" value="2"/>
</dbReference>
<dbReference type="GO" id="GO:0003676">
    <property type="term" value="F:nucleic acid binding"/>
    <property type="evidence" value="ECO:0007669"/>
    <property type="project" value="UniProtKB-UniRule"/>
</dbReference>
<evidence type="ECO:0000256" key="9">
    <source>
        <dbReference type="ARBA" id="ARBA00022842"/>
    </source>
</evidence>
<dbReference type="SUPFAM" id="SSF53098">
    <property type="entry name" value="Ribonuclease H-like"/>
    <property type="match status" value="1"/>
</dbReference>
<reference evidence="13" key="1">
    <citation type="journal article" date="2020" name="Stud. Mycol.">
        <title>101 Dothideomycetes genomes: a test case for predicting lifestyles and emergence of pathogens.</title>
        <authorList>
            <person name="Haridas S."/>
            <person name="Albert R."/>
            <person name="Binder M."/>
            <person name="Bloem J."/>
            <person name="Labutti K."/>
            <person name="Salamov A."/>
            <person name="Andreopoulos B."/>
            <person name="Baker S."/>
            <person name="Barry K."/>
            <person name="Bills G."/>
            <person name="Bluhm B."/>
            <person name="Cannon C."/>
            <person name="Castanera R."/>
            <person name="Culley D."/>
            <person name="Daum C."/>
            <person name="Ezra D."/>
            <person name="Gonzalez J."/>
            <person name="Henrissat B."/>
            <person name="Kuo A."/>
            <person name="Liang C."/>
            <person name="Lipzen A."/>
            <person name="Lutzoni F."/>
            <person name="Magnuson J."/>
            <person name="Mondo S."/>
            <person name="Nolan M."/>
            <person name="Ohm R."/>
            <person name="Pangilinan J."/>
            <person name="Park H.-J."/>
            <person name="Ramirez L."/>
            <person name="Alfaro M."/>
            <person name="Sun H."/>
            <person name="Tritt A."/>
            <person name="Yoshinaga Y."/>
            <person name="Zwiers L.-H."/>
            <person name="Turgeon B."/>
            <person name="Goodwin S."/>
            <person name="Spatafora J."/>
            <person name="Crous P."/>
            <person name="Grigoriev I."/>
        </authorList>
    </citation>
    <scope>NUCLEOTIDE SEQUENCE</scope>
    <source>
        <strain evidence="13">CBS 122367</strain>
    </source>
</reference>
<dbReference type="EC" id="3.1.26.4" evidence="4 10"/>
<evidence type="ECO:0000256" key="4">
    <source>
        <dbReference type="ARBA" id="ARBA00012180"/>
    </source>
</evidence>
<evidence type="ECO:0000313" key="14">
    <source>
        <dbReference type="Proteomes" id="UP000799291"/>
    </source>
</evidence>
<dbReference type="InterPro" id="IPR011320">
    <property type="entry name" value="RNase_H1_N"/>
</dbReference>
<dbReference type="AlphaFoldDB" id="A0A6G1JEV7"/>
<comment type="similarity">
    <text evidence="3 10">Belongs to the RNase H family.</text>
</comment>
<dbReference type="Gene3D" id="3.40.970.10">
    <property type="entry name" value="Ribonuclease H1, N-terminal domain"/>
    <property type="match status" value="2"/>
</dbReference>
<evidence type="ECO:0000259" key="12">
    <source>
        <dbReference type="PROSITE" id="PS50879"/>
    </source>
</evidence>
<protein>
    <recommendedName>
        <fullName evidence="4 10">Ribonuclease H</fullName>
        <shortName evidence="10">RNase H</shortName>
        <ecNumber evidence="4 10">3.1.26.4</ecNumber>
    </recommendedName>
</protein>
<evidence type="ECO:0000256" key="11">
    <source>
        <dbReference type="SAM" id="MobiDB-lite"/>
    </source>
</evidence>
<dbReference type="InterPro" id="IPR017067">
    <property type="entry name" value="RNase_H1_euk"/>
</dbReference>
<dbReference type="GO" id="GO:0000287">
    <property type="term" value="F:magnesium ion binding"/>
    <property type="evidence" value="ECO:0007669"/>
    <property type="project" value="UniProtKB-UniRule"/>
</dbReference>
<evidence type="ECO:0000256" key="5">
    <source>
        <dbReference type="ARBA" id="ARBA00022722"/>
    </source>
</evidence>
<keyword evidence="5 10" id="KW-0540">Nuclease</keyword>
<dbReference type="InterPro" id="IPR002156">
    <property type="entry name" value="RNaseH_domain"/>
</dbReference>
<dbReference type="GO" id="GO:0043137">
    <property type="term" value="P:DNA replication, removal of RNA primer"/>
    <property type="evidence" value="ECO:0007669"/>
    <property type="project" value="TreeGrafter"/>
</dbReference>
<keyword evidence="6 10" id="KW-0479">Metal-binding</keyword>
<comment type="catalytic activity">
    <reaction evidence="1 10">
        <text>Endonucleolytic cleavage to 5'-phosphomonoester.</text>
        <dbReference type="EC" id="3.1.26.4"/>
    </reaction>
</comment>
<dbReference type="PIRSF" id="PIRSF036852">
    <property type="entry name" value="Ribonuclease_H1_euk"/>
    <property type="match status" value="1"/>
</dbReference>
<evidence type="ECO:0000256" key="8">
    <source>
        <dbReference type="ARBA" id="ARBA00022801"/>
    </source>
</evidence>
<accession>A0A6G1JEV7</accession>
<keyword evidence="14" id="KW-1185">Reference proteome</keyword>
<sequence length="366" mass="40005">MKAASTPFAIHRLALRVRDCRLPARFNTPIQRRHLLVPAEAMADARSTSTTSSNSKRKRPPPAFYAVKVGHQPGVYYSWADTKAATSGVKNPVFKKFSSLAEAESFVGTSAAATPKPGKKKFYGVQIGHVPGVYTDYASVLEQVTGFKGGKQKSFMTREEAQNYVDEGRRLATAASTPISLKGHLNSAILSADTSEKSFKKQKKNDGSAAVPETNDSYEPGPLIIYTDGAAKGNGKLGAVAGIGIWFGPDDPRNESNPLPGLRQTNQRAELAAISRALDIAPINRDVIIYSDSHYSIQCVTVWYEKWEENRWKNSAGKDVENKDLIKPIRSRLEERETAGAQTELVWVKGHNKNVGNEGADKPDSE</sequence>
<proteinExistence type="inferred from homology"/>
<dbReference type="InterPro" id="IPR012337">
    <property type="entry name" value="RNaseH-like_sf"/>
</dbReference>
<evidence type="ECO:0000256" key="10">
    <source>
        <dbReference type="PIRNR" id="PIRNR036852"/>
    </source>
</evidence>
<evidence type="ECO:0000256" key="6">
    <source>
        <dbReference type="ARBA" id="ARBA00022723"/>
    </source>
</evidence>
<dbReference type="InterPro" id="IPR037056">
    <property type="entry name" value="RNase_H1_N_sf"/>
</dbReference>
<gene>
    <name evidence="13" type="ORF">K458DRAFT_428280</name>
</gene>
<dbReference type="PROSITE" id="PS50879">
    <property type="entry name" value="RNASE_H_1"/>
    <property type="match status" value="1"/>
</dbReference>
<name>A0A6G1JEV7_9PLEO</name>
<evidence type="ECO:0000256" key="3">
    <source>
        <dbReference type="ARBA" id="ARBA00005300"/>
    </source>
</evidence>
<feature type="domain" description="RNase H type-1" evidence="12">
    <location>
        <begin position="219"/>
        <end position="366"/>
    </location>
</feature>
<dbReference type="EMBL" id="MU005573">
    <property type="protein sequence ID" value="KAF2688771.1"/>
    <property type="molecule type" value="Genomic_DNA"/>
</dbReference>
<dbReference type="Gene3D" id="3.30.420.10">
    <property type="entry name" value="Ribonuclease H-like superfamily/Ribonuclease H"/>
    <property type="match status" value="1"/>
</dbReference>